<proteinExistence type="predicted"/>
<sequence>MDLSRIQRLGRALTATLTLGVTGTVAATGLQVAPISLQLQARQNADGLWLSNTGASVLNAQVRVYHWTQEDGEERLVPSRNLLASPPMLAIGPADRQLVRVIRIGPPPMGAAATEDAYRVIIDELPVTASGKQGVQFVLRYSVPVFIEPEGKSRTAPHLNWSLQREGDRAVLNVSNAGNGHAQLSQITFVDRHGKKTDVNAGLLGYVLPGAHKRWTLKTPAAVFAAGGTLNAKVNDEVVAQPVSLDAAAR</sequence>
<organism evidence="2 3">
    <name type="scientific">Rhodanobacter spathiphylli B39</name>
    <dbReference type="NCBI Taxonomy" id="1163407"/>
    <lineage>
        <taxon>Bacteria</taxon>
        <taxon>Pseudomonadati</taxon>
        <taxon>Pseudomonadota</taxon>
        <taxon>Gammaproteobacteria</taxon>
        <taxon>Lysobacterales</taxon>
        <taxon>Rhodanobacteraceae</taxon>
        <taxon>Rhodanobacter</taxon>
    </lineage>
</organism>
<dbReference type="Pfam" id="PF00345">
    <property type="entry name" value="PapD_N"/>
    <property type="match status" value="1"/>
</dbReference>
<evidence type="ECO:0000259" key="1">
    <source>
        <dbReference type="Pfam" id="PF00345"/>
    </source>
</evidence>
<accession>I4W2Y1</accession>
<name>I4W2Y1_9GAMM</name>
<keyword evidence="3" id="KW-1185">Reference proteome</keyword>
<dbReference type="eggNOG" id="COG3121">
    <property type="taxonomic scope" value="Bacteria"/>
</dbReference>
<reference evidence="2 3" key="1">
    <citation type="journal article" date="2012" name="J. Bacteriol.">
        <title>Genome sequences for six rhodanobacter strains, isolated from soils and the terrestrial subsurface, with variable denitrification capabilities.</title>
        <authorList>
            <person name="Kostka J.E."/>
            <person name="Green S.J."/>
            <person name="Rishishwar L."/>
            <person name="Prakash O."/>
            <person name="Katz L.S."/>
            <person name="Marino-Ramirez L."/>
            <person name="Jordan I.K."/>
            <person name="Munk C."/>
            <person name="Ivanova N."/>
            <person name="Mikhailova N."/>
            <person name="Watson D.B."/>
            <person name="Brown S.D."/>
            <person name="Palumbo A.V."/>
            <person name="Brooks S.C."/>
        </authorList>
    </citation>
    <scope>NUCLEOTIDE SEQUENCE [LARGE SCALE GENOMIC DNA]</scope>
    <source>
        <strain evidence="2 3">B39</strain>
    </source>
</reference>
<dbReference type="Proteomes" id="UP000003226">
    <property type="component" value="Unassembled WGS sequence"/>
</dbReference>
<dbReference type="RefSeq" id="WP_007806686.1">
    <property type="nucleotide sequence ID" value="NZ_AJXT01000012.1"/>
</dbReference>
<dbReference type="SUPFAM" id="SSF49354">
    <property type="entry name" value="PapD-like"/>
    <property type="match status" value="1"/>
</dbReference>
<dbReference type="InterPro" id="IPR013783">
    <property type="entry name" value="Ig-like_fold"/>
</dbReference>
<evidence type="ECO:0000313" key="2">
    <source>
        <dbReference type="EMBL" id="EIL93822.1"/>
    </source>
</evidence>
<protein>
    <submittedName>
        <fullName evidence="2">P pilus assembly protein chaperone PapD-like protein</fullName>
    </submittedName>
</protein>
<dbReference type="STRING" id="1163407.UU7_06848"/>
<feature type="domain" description="Pili assembly chaperone N-terminal" evidence="1">
    <location>
        <begin position="29"/>
        <end position="151"/>
    </location>
</feature>
<gene>
    <name evidence="2" type="ORF">UU7_06848</name>
</gene>
<dbReference type="InterPro" id="IPR008962">
    <property type="entry name" value="PapD-like_sf"/>
</dbReference>
<dbReference type="InterPro" id="IPR016147">
    <property type="entry name" value="Pili_assmbl_chaperone_N"/>
</dbReference>
<dbReference type="GO" id="GO:0030288">
    <property type="term" value="C:outer membrane-bounded periplasmic space"/>
    <property type="evidence" value="ECO:0007669"/>
    <property type="project" value="InterPro"/>
</dbReference>
<dbReference type="OrthoDB" id="511700at2"/>
<dbReference type="PANTHER" id="PTHR30251:SF4">
    <property type="entry name" value="SLR1668 PROTEIN"/>
    <property type="match status" value="1"/>
</dbReference>
<evidence type="ECO:0000313" key="3">
    <source>
        <dbReference type="Proteomes" id="UP000003226"/>
    </source>
</evidence>
<dbReference type="PATRIC" id="fig|1163407.3.peg.1374"/>
<comment type="caution">
    <text evidence="2">The sequence shown here is derived from an EMBL/GenBank/DDBJ whole genome shotgun (WGS) entry which is preliminary data.</text>
</comment>
<dbReference type="EMBL" id="AJXT01000012">
    <property type="protein sequence ID" value="EIL93822.1"/>
    <property type="molecule type" value="Genomic_DNA"/>
</dbReference>
<dbReference type="Gene3D" id="2.60.40.10">
    <property type="entry name" value="Immunoglobulins"/>
    <property type="match status" value="1"/>
</dbReference>
<dbReference type="AlphaFoldDB" id="I4W2Y1"/>
<dbReference type="PANTHER" id="PTHR30251">
    <property type="entry name" value="PILUS ASSEMBLY CHAPERONE"/>
    <property type="match status" value="1"/>
</dbReference>
<dbReference type="InterPro" id="IPR050643">
    <property type="entry name" value="Periplasmic_pilus_chap"/>
</dbReference>
<dbReference type="GO" id="GO:0071555">
    <property type="term" value="P:cell wall organization"/>
    <property type="evidence" value="ECO:0007669"/>
    <property type="project" value="InterPro"/>
</dbReference>